<protein>
    <submittedName>
        <fullName evidence="1">Uncharacterized protein</fullName>
    </submittedName>
</protein>
<proteinExistence type="predicted"/>
<sequence length="364" mass="42353">MIRSLQFAIFFYLATGLGQINVGIEEKGTITPLKESFVEQLSNTTLIFVKPDYLEKQKLQSLIEEVWSISPFLIIDHAEFDPLEYSLPKYSVCRFSPNVNTLTTNGLMSYFANHQLDFYVWDKSKQLENLEELRLTDFDKEKYTLAKERMIVQSKTSFATVALHDNNLAVADINQSVLKDKKSSLVDEGLMDKNQDKLNIADIYTNVYKKDYYYNLDYGMLKNYLQAISDAIQNDFVISRYDNTASSELQNLKTNTLYIPSYTRIKLNILSSVYEVDKDFLIKKMKKYDHEYKVVDTDSINEKIMAGESFYYLRYVDLFRSQYIEVVQSQTGKVIFSNRALKGLFTKNLQSKHFKNLAKAIDDF</sequence>
<evidence type="ECO:0000313" key="1">
    <source>
        <dbReference type="EMBL" id="AZQ43894.1"/>
    </source>
</evidence>
<evidence type="ECO:0000313" key="2">
    <source>
        <dbReference type="Proteomes" id="UP000279600"/>
    </source>
</evidence>
<gene>
    <name evidence="1" type="ORF">EJ995_06490</name>
</gene>
<dbReference type="OrthoDB" id="668115at2"/>
<keyword evidence="2" id="KW-1185">Reference proteome</keyword>
<dbReference type="RefSeq" id="WP_126446787.1">
    <property type="nucleotide sequence ID" value="NZ_CP034549.1"/>
</dbReference>
<name>A0A3S9MXM6_9FLAO</name>
<dbReference type="KEGG" id="noj:EJ995_06490"/>
<reference evidence="1 2" key="1">
    <citation type="submission" date="2018-12" db="EMBL/GenBank/DDBJ databases">
        <title>Complete genome of Nonlabens sp. MJ115.</title>
        <authorList>
            <person name="Choi H.S."/>
            <person name="Jung J."/>
        </authorList>
    </citation>
    <scope>NUCLEOTIDE SEQUENCE [LARGE SCALE GENOMIC DNA]</scope>
    <source>
        <strain evidence="1 2">MJ115</strain>
    </source>
</reference>
<dbReference type="Proteomes" id="UP000279600">
    <property type="component" value="Chromosome"/>
</dbReference>
<organism evidence="1 2">
    <name type="scientific">Nonlabens ponticola</name>
    <dbReference type="NCBI Taxonomy" id="2496866"/>
    <lineage>
        <taxon>Bacteria</taxon>
        <taxon>Pseudomonadati</taxon>
        <taxon>Bacteroidota</taxon>
        <taxon>Flavobacteriia</taxon>
        <taxon>Flavobacteriales</taxon>
        <taxon>Flavobacteriaceae</taxon>
        <taxon>Nonlabens</taxon>
    </lineage>
</organism>
<accession>A0A3S9MXM6</accession>
<dbReference type="AlphaFoldDB" id="A0A3S9MXM6"/>
<dbReference type="EMBL" id="CP034549">
    <property type="protein sequence ID" value="AZQ43894.1"/>
    <property type="molecule type" value="Genomic_DNA"/>
</dbReference>